<dbReference type="GO" id="GO:0070492">
    <property type="term" value="F:oligosaccharide binding"/>
    <property type="evidence" value="ECO:0007669"/>
    <property type="project" value="TreeGrafter"/>
</dbReference>
<dbReference type="Gene3D" id="3.10.50.10">
    <property type="match status" value="1"/>
</dbReference>
<dbReference type="EMBL" id="AP023367">
    <property type="protein sequence ID" value="BCJ92549.1"/>
    <property type="molecule type" value="Genomic_DNA"/>
</dbReference>
<gene>
    <name evidence="2" type="ORF">acsn021_01180</name>
</gene>
<dbReference type="PANTHER" id="PTHR46066:SF2">
    <property type="entry name" value="CHITINASE DOMAIN-CONTAINING PROTEIN 1"/>
    <property type="match status" value="1"/>
</dbReference>
<dbReference type="GO" id="GO:0012505">
    <property type="term" value="C:endomembrane system"/>
    <property type="evidence" value="ECO:0007669"/>
    <property type="project" value="TreeGrafter"/>
</dbReference>
<dbReference type="SMART" id="SM00636">
    <property type="entry name" value="Glyco_18"/>
    <property type="match status" value="1"/>
</dbReference>
<dbReference type="Pfam" id="PF01476">
    <property type="entry name" value="LysM"/>
    <property type="match status" value="2"/>
</dbReference>
<dbReference type="SUPFAM" id="SSF51445">
    <property type="entry name" value="(Trans)glycosidases"/>
    <property type="match status" value="1"/>
</dbReference>
<evidence type="ECO:0000256" key="1">
    <source>
        <dbReference type="ARBA" id="ARBA00023295"/>
    </source>
</evidence>
<dbReference type="GO" id="GO:0008061">
    <property type="term" value="F:chitin binding"/>
    <property type="evidence" value="ECO:0007669"/>
    <property type="project" value="InterPro"/>
</dbReference>
<dbReference type="InterPro" id="IPR029070">
    <property type="entry name" value="Chitinase_insertion_sf"/>
</dbReference>
<protein>
    <submittedName>
        <fullName evidence="2">Germination protein</fullName>
    </submittedName>
</protein>
<dbReference type="SUPFAM" id="SSF54106">
    <property type="entry name" value="LysM domain"/>
    <property type="match status" value="2"/>
</dbReference>
<dbReference type="InterPro" id="IPR036779">
    <property type="entry name" value="LysM_dom_sf"/>
</dbReference>
<keyword evidence="1" id="KW-0326">Glycosidase</keyword>
<dbReference type="PROSITE" id="PS51910">
    <property type="entry name" value="GH18_2"/>
    <property type="match status" value="1"/>
</dbReference>
<evidence type="ECO:0000313" key="2">
    <source>
        <dbReference type="EMBL" id="BCJ92549.1"/>
    </source>
</evidence>
<dbReference type="Gene3D" id="3.20.20.80">
    <property type="entry name" value="Glycosidases"/>
    <property type="match status" value="1"/>
</dbReference>
<reference evidence="2 3" key="1">
    <citation type="journal article" date="2016" name="Int. J. Syst. Evol. Microbiol.">
        <title>Descriptions of Anaerotaenia torta gen. nov., sp. nov. and Anaerocolumna cellulosilytica gen. nov., sp. nov. isolated from a methanogenic reactor of cattle waste.</title>
        <authorList>
            <person name="Uek A."/>
            <person name="Ohtaki Y."/>
            <person name="Kaku N."/>
            <person name="Ueki K."/>
        </authorList>
    </citation>
    <scope>NUCLEOTIDE SEQUENCE [LARGE SCALE GENOMIC DNA]</scope>
    <source>
        <strain evidence="2 3">SN021</strain>
    </source>
</reference>
<dbReference type="RefSeq" id="WP_184093034.1">
    <property type="nucleotide sequence ID" value="NZ_AP023367.1"/>
</dbReference>
<dbReference type="GO" id="GO:0016798">
    <property type="term" value="F:hydrolase activity, acting on glycosyl bonds"/>
    <property type="evidence" value="ECO:0007669"/>
    <property type="project" value="UniProtKB-KW"/>
</dbReference>
<evidence type="ECO:0000313" key="3">
    <source>
        <dbReference type="Proteomes" id="UP000515561"/>
    </source>
</evidence>
<dbReference type="SMART" id="SM00257">
    <property type="entry name" value="LysM"/>
    <property type="match status" value="2"/>
</dbReference>
<dbReference type="AlphaFoldDB" id="A0A6S6QTX5"/>
<dbReference type="InterPro" id="IPR011583">
    <property type="entry name" value="Chitinase_II/V-like_cat"/>
</dbReference>
<keyword evidence="1" id="KW-0378">Hydrolase</keyword>
<dbReference type="CDD" id="cd00118">
    <property type="entry name" value="LysM"/>
    <property type="match status" value="2"/>
</dbReference>
<dbReference type="Gene3D" id="3.10.350.10">
    <property type="entry name" value="LysM domain"/>
    <property type="match status" value="2"/>
</dbReference>
<dbReference type="Proteomes" id="UP000515561">
    <property type="component" value="Chromosome"/>
</dbReference>
<organism evidence="2 3">
    <name type="scientific">Anaerocolumna cellulosilytica</name>
    <dbReference type="NCBI Taxonomy" id="433286"/>
    <lineage>
        <taxon>Bacteria</taxon>
        <taxon>Bacillati</taxon>
        <taxon>Bacillota</taxon>
        <taxon>Clostridia</taxon>
        <taxon>Lachnospirales</taxon>
        <taxon>Lachnospiraceae</taxon>
        <taxon>Anaerocolumna</taxon>
    </lineage>
</organism>
<dbReference type="InterPro" id="IPR017853">
    <property type="entry name" value="GH"/>
</dbReference>
<dbReference type="GO" id="GO:0005975">
    <property type="term" value="P:carbohydrate metabolic process"/>
    <property type="evidence" value="ECO:0007669"/>
    <property type="project" value="InterPro"/>
</dbReference>
<dbReference type="KEGG" id="acel:acsn021_01180"/>
<dbReference type="PANTHER" id="PTHR46066">
    <property type="entry name" value="CHITINASE DOMAIN-CONTAINING PROTEIN 1 FAMILY MEMBER"/>
    <property type="match status" value="1"/>
</dbReference>
<proteinExistence type="predicted"/>
<dbReference type="InterPro" id="IPR018392">
    <property type="entry name" value="LysM"/>
</dbReference>
<name>A0A6S6QTX5_9FIRM</name>
<keyword evidence="3" id="KW-1185">Reference proteome</keyword>
<dbReference type="InterPro" id="IPR001223">
    <property type="entry name" value="Glyco_hydro18_cat"/>
</dbReference>
<dbReference type="PROSITE" id="PS51782">
    <property type="entry name" value="LYSM"/>
    <property type="match status" value="2"/>
</dbReference>
<sequence length="429" mass="49038">MNIHIVQFGDTIYTIADRYGVSPERIIVENDIMHPDNLTMGEALIIIRPNQTYIVQEGDSLESIAITQGVDVMELLRNNPNVSNRELYIGEEVVLSYIDSRTVSIKTNGFAYPFIDRATLLKTLPYLTYLTIYSYQIAPDGTLIDMDDSEIVQIAKEYGVAPIMFITAPHEGDNVDMDVAHILITNIEIQNKFYSDILTILRDKGYYGINIDTPYIQPEDRQPYVDFIANITECLNGEGYPVTVSIAPSTFEVSTGIIYNGVDYTGLSQAANDILYRLTYAFRYPQILPISTLPFDAVMQTVAKAMELIPPNKCMLDISVIGYLWEFPYFAAIIYVNFLNYNAAIELANNTSSIIQFNEPSRSSYFQYTENKHEYMAWFKDSRVIYPMLEYMRGYGLQGISIWNIMSFITSIWLMIQTQYEIEKIELSL</sequence>
<dbReference type="Pfam" id="PF00704">
    <property type="entry name" value="Glyco_hydro_18"/>
    <property type="match status" value="1"/>
</dbReference>
<accession>A0A6S6QTX5</accession>